<dbReference type="PANTHER" id="PTHR12705:SF0">
    <property type="entry name" value="ORIGIN RECOGNITION COMPLEX SUBUNIT 5"/>
    <property type="match status" value="1"/>
</dbReference>
<dbReference type="Pfam" id="PF14630">
    <property type="entry name" value="ORC5_C"/>
    <property type="match status" value="1"/>
</dbReference>
<gene>
    <name evidence="3" type="ORF">CYNAS_LOCUS16024</name>
</gene>
<accession>A0AA36M9W6</accession>
<dbReference type="GO" id="GO:0005664">
    <property type="term" value="C:nuclear origin of replication recognition complex"/>
    <property type="evidence" value="ECO:0007669"/>
    <property type="project" value="TreeGrafter"/>
</dbReference>
<dbReference type="InterPro" id="IPR047088">
    <property type="entry name" value="ORC5_C"/>
</dbReference>
<feature type="coiled-coil region" evidence="1">
    <location>
        <begin position="304"/>
        <end position="331"/>
    </location>
</feature>
<dbReference type="GO" id="GO:0003688">
    <property type="term" value="F:DNA replication origin binding"/>
    <property type="evidence" value="ECO:0007669"/>
    <property type="project" value="TreeGrafter"/>
</dbReference>
<name>A0AA36M9W6_CYLNA</name>
<evidence type="ECO:0000313" key="4">
    <source>
        <dbReference type="Proteomes" id="UP001176961"/>
    </source>
</evidence>
<sequence length="408" mass="46423">MRSKSVHQLRSLLSQWTCITHIHCYGVEEAGVIGAIEQTLEELQAKDEASIYAVVNCLLVNGSLKVLIEELLHELNLKRHGKADTIEALASLLESHLLSSKEKVKLTVVLNHAEMLATLPTTAVKSLLSLPKMMPLTRQKSMHKLLVRFVTCSQLSWNYIHLLSSISSPVTIVFKSPTEEECIDLLSNYLKEDGISRRVIEFIVKAVFFECRDVERILEIIRLVCVKYNERHGDVNEVKNMKLLPVMEALNDTDCFYQDDDVRDEPMILPLCSKYLLIASFCASHNPPITDRRYFVKFHGKEKRSEARERRANLTAEQREAEAKAVDLQRIKCIYLALTNLYPVEDVDMNVDINAQIATLCCTGLLARTSSSSNLDQPRFRCLLSFESVNEIAQSLRIPLVDYLDGWK</sequence>
<organism evidence="3 4">
    <name type="scientific">Cylicocyclus nassatus</name>
    <name type="common">Nematode worm</name>
    <dbReference type="NCBI Taxonomy" id="53992"/>
    <lineage>
        <taxon>Eukaryota</taxon>
        <taxon>Metazoa</taxon>
        <taxon>Ecdysozoa</taxon>
        <taxon>Nematoda</taxon>
        <taxon>Chromadorea</taxon>
        <taxon>Rhabditida</taxon>
        <taxon>Rhabditina</taxon>
        <taxon>Rhabditomorpha</taxon>
        <taxon>Strongyloidea</taxon>
        <taxon>Strongylidae</taxon>
        <taxon>Cylicocyclus</taxon>
    </lineage>
</organism>
<comment type="caution">
    <text evidence="3">The sequence shown here is derived from an EMBL/GenBank/DDBJ whole genome shotgun (WGS) entry which is preliminary data.</text>
</comment>
<dbReference type="AlphaFoldDB" id="A0AA36M9W6"/>
<dbReference type="PANTHER" id="PTHR12705">
    <property type="entry name" value="ORIGIN RECOGNITION COMPLEX SUBUNIT 5"/>
    <property type="match status" value="1"/>
</dbReference>
<dbReference type="GO" id="GO:0006270">
    <property type="term" value="P:DNA replication initiation"/>
    <property type="evidence" value="ECO:0007669"/>
    <property type="project" value="TreeGrafter"/>
</dbReference>
<proteinExistence type="predicted"/>
<keyword evidence="1" id="KW-0175">Coiled coil</keyword>
<evidence type="ECO:0000259" key="2">
    <source>
        <dbReference type="Pfam" id="PF14630"/>
    </source>
</evidence>
<protein>
    <recommendedName>
        <fullName evidence="2">Origin recognition complex subunit 5 C-terminal domain-containing protein</fullName>
    </recommendedName>
</protein>
<evidence type="ECO:0000313" key="3">
    <source>
        <dbReference type="EMBL" id="CAJ0604041.1"/>
    </source>
</evidence>
<dbReference type="Proteomes" id="UP001176961">
    <property type="component" value="Unassembled WGS sequence"/>
</dbReference>
<evidence type="ECO:0000256" key="1">
    <source>
        <dbReference type="SAM" id="Coils"/>
    </source>
</evidence>
<reference evidence="3" key="1">
    <citation type="submission" date="2023-07" db="EMBL/GenBank/DDBJ databases">
        <authorList>
            <consortium name="CYATHOMIX"/>
        </authorList>
    </citation>
    <scope>NUCLEOTIDE SEQUENCE</scope>
    <source>
        <strain evidence="3">N/A</strain>
    </source>
</reference>
<feature type="domain" description="Origin recognition complex subunit 5 C-terminal" evidence="2">
    <location>
        <begin position="269"/>
        <end position="404"/>
    </location>
</feature>
<dbReference type="EMBL" id="CATQJL010000305">
    <property type="protein sequence ID" value="CAJ0604041.1"/>
    <property type="molecule type" value="Genomic_DNA"/>
</dbReference>
<dbReference type="InterPro" id="IPR020796">
    <property type="entry name" value="ORC5"/>
</dbReference>
<keyword evidence="4" id="KW-1185">Reference proteome</keyword>